<evidence type="ECO:0000313" key="1">
    <source>
        <dbReference type="EMBL" id="JAH13093.1"/>
    </source>
</evidence>
<accession>A0A0E9QAE4</accession>
<sequence>MFPRIVKYFVRQITSEADQST</sequence>
<reference evidence="1" key="2">
    <citation type="journal article" date="2015" name="Fish Shellfish Immunol.">
        <title>Early steps in the European eel (Anguilla anguilla)-Vibrio vulnificus interaction in the gills: Role of the RtxA13 toxin.</title>
        <authorList>
            <person name="Callol A."/>
            <person name="Pajuelo D."/>
            <person name="Ebbesson L."/>
            <person name="Teles M."/>
            <person name="MacKenzie S."/>
            <person name="Amaro C."/>
        </authorList>
    </citation>
    <scope>NUCLEOTIDE SEQUENCE</scope>
</reference>
<reference evidence="1" key="1">
    <citation type="submission" date="2014-11" db="EMBL/GenBank/DDBJ databases">
        <authorList>
            <person name="Amaro Gonzalez C."/>
        </authorList>
    </citation>
    <scope>NUCLEOTIDE SEQUENCE</scope>
</reference>
<protein>
    <submittedName>
        <fullName evidence="1">Uncharacterized protein</fullName>
    </submittedName>
</protein>
<dbReference type="AlphaFoldDB" id="A0A0E9QAE4"/>
<dbReference type="EMBL" id="GBXM01095484">
    <property type="protein sequence ID" value="JAH13093.1"/>
    <property type="molecule type" value="Transcribed_RNA"/>
</dbReference>
<proteinExistence type="predicted"/>
<organism evidence="1">
    <name type="scientific">Anguilla anguilla</name>
    <name type="common">European freshwater eel</name>
    <name type="synonym">Muraena anguilla</name>
    <dbReference type="NCBI Taxonomy" id="7936"/>
    <lineage>
        <taxon>Eukaryota</taxon>
        <taxon>Metazoa</taxon>
        <taxon>Chordata</taxon>
        <taxon>Craniata</taxon>
        <taxon>Vertebrata</taxon>
        <taxon>Euteleostomi</taxon>
        <taxon>Actinopterygii</taxon>
        <taxon>Neopterygii</taxon>
        <taxon>Teleostei</taxon>
        <taxon>Anguilliformes</taxon>
        <taxon>Anguillidae</taxon>
        <taxon>Anguilla</taxon>
    </lineage>
</organism>
<name>A0A0E9QAE4_ANGAN</name>